<feature type="region of interest" description="Disordered" evidence="1">
    <location>
        <begin position="1"/>
        <end position="28"/>
    </location>
</feature>
<keyword evidence="3" id="KW-1185">Reference proteome</keyword>
<gene>
    <name evidence="2" type="ORF">XI38_03710</name>
</gene>
<evidence type="ECO:0000256" key="1">
    <source>
        <dbReference type="SAM" id="MobiDB-lite"/>
    </source>
</evidence>
<reference evidence="2" key="1">
    <citation type="submission" date="2015-04" db="EMBL/GenBank/DDBJ databases">
        <title>Complete genome sequence of Microbacterium chocolatum SIT 101, a bacterium enantioselectively hydrolyzing mesomeric diesters.</title>
        <authorList>
            <person name="Li X."/>
            <person name="Xu Y."/>
        </authorList>
    </citation>
    <scope>NUCLEOTIDE SEQUENCE [LARGE SCALE GENOMIC DNA]</scope>
    <source>
        <strain evidence="2">SIT 101</strain>
    </source>
</reference>
<evidence type="ECO:0000313" key="2">
    <source>
        <dbReference type="EMBL" id="KOS11663.1"/>
    </source>
</evidence>
<name>A0A0M9VLX8_9MICO</name>
<dbReference type="Proteomes" id="UP000037737">
    <property type="component" value="Unassembled WGS sequence"/>
</dbReference>
<feature type="compositionally biased region" description="Basic and acidic residues" evidence="1">
    <location>
        <begin position="72"/>
        <end position="87"/>
    </location>
</feature>
<accession>A0A0M9VLX8</accession>
<protein>
    <submittedName>
        <fullName evidence="2">Uncharacterized protein</fullName>
    </submittedName>
</protein>
<evidence type="ECO:0000313" key="3">
    <source>
        <dbReference type="Proteomes" id="UP000037737"/>
    </source>
</evidence>
<feature type="region of interest" description="Disordered" evidence="1">
    <location>
        <begin position="65"/>
        <end position="116"/>
    </location>
</feature>
<comment type="caution">
    <text evidence="2">The sequence shown here is derived from an EMBL/GenBank/DDBJ whole genome shotgun (WGS) entry which is preliminary data.</text>
</comment>
<organism evidence="2 3">
    <name type="scientific">Microbacterium aurantiacum</name>
    <dbReference type="NCBI Taxonomy" id="162393"/>
    <lineage>
        <taxon>Bacteria</taxon>
        <taxon>Bacillati</taxon>
        <taxon>Actinomycetota</taxon>
        <taxon>Actinomycetes</taxon>
        <taxon>Micrococcales</taxon>
        <taxon>Microbacteriaceae</taxon>
        <taxon>Microbacterium</taxon>
    </lineage>
</organism>
<dbReference type="EMBL" id="LAVO01000003">
    <property type="protein sequence ID" value="KOS11663.1"/>
    <property type="molecule type" value="Genomic_DNA"/>
</dbReference>
<dbReference type="AlphaFoldDB" id="A0A0M9VLX8"/>
<proteinExistence type="predicted"/>
<sequence length="116" mass="11601">MPYPEVGDGDLEEAGDGRDFGQPALGGGGFFGIRRVVRSRTDGEPAVAGGEAGPGVVARARPRAGVVGRRGVRPESGAERTRAGREVDGEDGFAATGGQDAGHAVGEGARARSGGE</sequence>